<dbReference type="SUPFAM" id="SSF56112">
    <property type="entry name" value="Protein kinase-like (PK-like)"/>
    <property type="match status" value="1"/>
</dbReference>
<dbReference type="PANTHER" id="PTHR44329">
    <property type="entry name" value="SERINE/THREONINE-PROTEIN KINASE TNNI3K-RELATED"/>
    <property type="match status" value="1"/>
</dbReference>
<organism evidence="2 3">
    <name type="scientific">Monoraphidium neglectum</name>
    <dbReference type="NCBI Taxonomy" id="145388"/>
    <lineage>
        <taxon>Eukaryota</taxon>
        <taxon>Viridiplantae</taxon>
        <taxon>Chlorophyta</taxon>
        <taxon>core chlorophytes</taxon>
        <taxon>Chlorophyceae</taxon>
        <taxon>CS clade</taxon>
        <taxon>Sphaeropleales</taxon>
        <taxon>Selenastraceae</taxon>
        <taxon>Monoraphidium</taxon>
    </lineage>
</organism>
<dbReference type="OrthoDB" id="4062651at2759"/>
<protein>
    <recommendedName>
        <fullName evidence="1">Protein kinase domain-containing protein</fullName>
    </recommendedName>
</protein>
<dbReference type="KEGG" id="mng:MNEG_15677"/>
<dbReference type="GO" id="GO:0005524">
    <property type="term" value="F:ATP binding"/>
    <property type="evidence" value="ECO:0007669"/>
    <property type="project" value="InterPro"/>
</dbReference>
<dbReference type="InterPro" id="IPR000719">
    <property type="entry name" value="Prot_kinase_dom"/>
</dbReference>
<dbReference type="GO" id="GO:0004674">
    <property type="term" value="F:protein serine/threonine kinase activity"/>
    <property type="evidence" value="ECO:0007669"/>
    <property type="project" value="TreeGrafter"/>
</dbReference>
<evidence type="ECO:0000259" key="1">
    <source>
        <dbReference type="PROSITE" id="PS50011"/>
    </source>
</evidence>
<dbReference type="RefSeq" id="XP_013891306.1">
    <property type="nucleotide sequence ID" value="XM_014035852.1"/>
</dbReference>
<proteinExistence type="predicted"/>
<dbReference type="InterPro" id="IPR011009">
    <property type="entry name" value="Kinase-like_dom_sf"/>
</dbReference>
<dbReference type="EMBL" id="KK105773">
    <property type="protein sequence ID" value="KIY92286.1"/>
    <property type="molecule type" value="Genomic_DNA"/>
</dbReference>
<dbReference type="GeneID" id="25733362"/>
<feature type="domain" description="Protein kinase" evidence="1">
    <location>
        <begin position="1"/>
        <end position="204"/>
    </location>
</feature>
<dbReference type="STRING" id="145388.A0A0D2LQR9"/>
<dbReference type="Pfam" id="PF07714">
    <property type="entry name" value="PK_Tyr_Ser-Thr"/>
    <property type="match status" value="1"/>
</dbReference>
<dbReference type="Gene3D" id="1.10.510.10">
    <property type="entry name" value="Transferase(Phosphotransferase) domain 1"/>
    <property type="match status" value="1"/>
</dbReference>
<dbReference type="PANTHER" id="PTHR44329:SF214">
    <property type="entry name" value="PROTEIN KINASE DOMAIN-CONTAINING PROTEIN"/>
    <property type="match status" value="1"/>
</dbReference>
<reference evidence="2 3" key="1">
    <citation type="journal article" date="2013" name="BMC Genomics">
        <title>Reconstruction of the lipid metabolism for the microalga Monoraphidium neglectum from its genome sequence reveals characteristics suitable for biofuel production.</title>
        <authorList>
            <person name="Bogen C."/>
            <person name="Al-Dilaimi A."/>
            <person name="Albersmeier A."/>
            <person name="Wichmann J."/>
            <person name="Grundmann M."/>
            <person name="Rupp O."/>
            <person name="Lauersen K.J."/>
            <person name="Blifernez-Klassen O."/>
            <person name="Kalinowski J."/>
            <person name="Goesmann A."/>
            <person name="Mussgnug J.H."/>
            <person name="Kruse O."/>
        </authorList>
    </citation>
    <scope>NUCLEOTIDE SEQUENCE [LARGE SCALE GENOMIC DNA]</scope>
    <source>
        <strain evidence="2 3">SAG 48.87</strain>
    </source>
</reference>
<accession>A0A0D2LQR9</accession>
<dbReference type="Proteomes" id="UP000054498">
    <property type="component" value="Unassembled WGS sequence"/>
</dbReference>
<dbReference type="PROSITE" id="PS50011">
    <property type="entry name" value="PROTEIN_KINASE_DOM"/>
    <property type="match status" value="1"/>
</dbReference>
<evidence type="ECO:0000313" key="2">
    <source>
        <dbReference type="EMBL" id="KIY92286.1"/>
    </source>
</evidence>
<dbReference type="AlphaFoldDB" id="A0A0D2LQR9"/>
<dbReference type="InterPro" id="IPR051681">
    <property type="entry name" value="Ser/Thr_Kinases-Pseudokinases"/>
</dbReference>
<dbReference type="InterPro" id="IPR001245">
    <property type="entry name" value="Ser-Thr/Tyr_kinase_cat_dom"/>
</dbReference>
<evidence type="ECO:0000313" key="3">
    <source>
        <dbReference type="Proteomes" id="UP000054498"/>
    </source>
</evidence>
<gene>
    <name evidence="2" type="ORF">MNEG_15677</name>
</gene>
<keyword evidence="3" id="KW-1185">Reference proteome</keyword>
<name>A0A0D2LQR9_9CHLO</name>
<sequence>MSWRFFRWCDQGSLRDAVRLGVFHQRVAATEVMGVDLPAVLQVLLEVARGVEHLHSNGLQHCNMDNVLMQSDATAPLGFVCKVADFGLLKLMGPDYHAATGTIAHIAPELAMAGMQAWAPEPQLAAAADAYAFGVLMYELYSARRAFGGMPHDQIFDQVISRGLRPSFPRSSPAELVRLAGSCWAAGPRERPAFGEVVQRLELLLAAVSIVATARALPAQRAAAAAVAAPDGGDGASDGDA</sequence>